<dbReference type="InterPro" id="IPR051549">
    <property type="entry name" value="PEP_Utilizing_Enz"/>
</dbReference>
<dbReference type="Gene3D" id="3.50.30.10">
    <property type="entry name" value="Phosphohistidine domain"/>
    <property type="match status" value="1"/>
</dbReference>
<protein>
    <submittedName>
        <fullName evidence="3">Phosphoenolpyruvate synthase</fullName>
    </submittedName>
</protein>
<dbReference type="PANTHER" id="PTHR43615:SF1">
    <property type="entry name" value="PPDK_N DOMAIN-CONTAINING PROTEIN"/>
    <property type="match status" value="1"/>
</dbReference>
<proteinExistence type="predicted"/>
<dbReference type="EMBL" id="CP012333">
    <property type="protein sequence ID" value="AKU95906.1"/>
    <property type="molecule type" value="Genomic_DNA"/>
</dbReference>
<dbReference type="OrthoDB" id="9765468at2"/>
<keyword evidence="3" id="KW-0670">Pyruvate</keyword>
<dbReference type="Gene3D" id="3.30.470.20">
    <property type="entry name" value="ATP-grasp fold, B domain"/>
    <property type="match status" value="1"/>
</dbReference>
<evidence type="ECO:0000313" key="3">
    <source>
        <dbReference type="EMBL" id="AKU95906.1"/>
    </source>
</evidence>
<dbReference type="InterPro" id="IPR008279">
    <property type="entry name" value="PEP-util_enz_mobile_dom"/>
</dbReference>
<feature type="domain" description="PEP-utilising enzyme mobile" evidence="1">
    <location>
        <begin position="824"/>
        <end position="894"/>
    </location>
</feature>
<accession>A0A0K1PRA2</accession>
<dbReference type="InterPro" id="IPR036637">
    <property type="entry name" value="Phosphohistidine_dom_sf"/>
</dbReference>
<dbReference type="RefSeq" id="WP_146647276.1">
    <property type="nucleotide sequence ID" value="NZ_CP012333.1"/>
</dbReference>
<dbReference type="GO" id="GO:0016301">
    <property type="term" value="F:kinase activity"/>
    <property type="evidence" value="ECO:0007669"/>
    <property type="project" value="InterPro"/>
</dbReference>
<dbReference type="Proteomes" id="UP000064967">
    <property type="component" value="Chromosome"/>
</dbReference>
<dbReference type="KEGG" id="llu:AKJ09_02570"/>
<organism evidence="3 4">
    <name type="scientific">Labilithrix luteola</name>
    <dbReference type="NCBI Taxonomy" id="1391654"/>
    <lineage>
        <taxon>Bacteria</taxon>
        <taxon>Pseudomonadati</taxon>
        <taxon>Myxococcota</taxon>
        <taxon>Polyangia</taxon>
        <taxon>Polyangiales</taxon>
        <taxon>Labilitrichaceae</taxon>
        <taxon>Labilithrix</taxon>
    </lineage>
</organism>
<dbReference type="Gene3D" id="3.30.1490.20">
    <property type="entry name" value="ATP-grasp fold, A domain"/>
    <property type="match status" value="1"/>
</dbReference>
<keyword evidence="4" id="KW-1185">Reference proteome</keyword>
<evidence type="ECO:0000313" key="4">
    <source>
        <dbReference type="Proteomes" id="UP000064967"/>
    </source>
</evidence>
<name>A0A0K1PRA2_9BACT</name>
<dbReference type="Pfam" id="PF01326">
    <property type="entry name" value="PPDK_N"/>
    <property type="match status" value="1"/>
</dbReference>
<sequence length="906" mass="97865">MAEPAPTKGTLGKERGSSWLVTLDALARDQALADRRYVGGKASRLAWLRRHGFFVPDTWVIPERAFAAALRELPPACEPRSLLRAATGRAVYSRAAEAREQILEARLPHGLEDELAEIWRTQGSKAPWGFAVRSSATCEDGALVSMAGLAESVLGVRGASGLVNAVRRVWASIASGRALGYLATHGIRDVGMAVVIQPVVPASAAGVMFTRRSAGPRERIVNAGFGLGAPVVDGVTTPDMLRIGEDGRVLEQIVARKPRTTIIGEAGIVERPAESPDAPALSSSMIAELSDIARRLERIEDVPWDVEFACEASNENGSGRVWIVQARHVTGLGFPEGGDQNTVWSSANVGEALPGVATPFTWSIAGAYSEAGFRKAFGTLGCTVPKHARLVGNVYGRFYLNLSEFMRIAAQVPWLDPRTLVDLGGGSGGEELANQVGTVSHRGFYARLPLTATRLLREQLRLDQHVARFEAEAERAFRLHNALDLAILPDEGVGRKIRDVQDLLERTGDVMLTCASSALGTHILLKTVLSRVEPLEAERLAHDLTRGIRDLESARPAIGVARIVNLARRDPEAREALAHEGATVSALPDGPTKRALVAFLDLYGDRVVREAELSTPRWKEDPRPVLAMIRAALRGDPRDVEPNLARARDGAHASMQALLPRLNIAEQTLVRHLVTRAQTAARRREQMRTWVTRVLGMLRDVALDADRRILRLVPELARDWAAIQRDTRSELASIPSVFFLTVDEVVTALRSSRTDLGPLVRARRAEFARDRARPDPPATFIGAPPSVQLPPSGGDVLRGIGASSGVVEGRARVLLSASQMSELEPGEVLVVHTTDVGWTPLFCLAAGVVTELGGPLSHAAVVARELGVPSVVNVDGVTRALRTGDRLRVDGDRGVVERLPAETKSQ</sequence>
<dbReference type="SUPFAM" id="SSF52009">
    <property type="entry name" value="Phosphohistidine domain"/>
    <property type="match status" value="1"/>
</dbReference>
<evidence type="ECO:0000259" key="1">
    <source>
        <dbReference type="Pfam" id="PF00391"/>
    </source>
</evidence>
<dbReference type="GO" id="GO:0005524">
    <property type="term" value="F:ATP binding"/>
    <property type="evidence" value="ECO:0007669"/>
    <property type="project" value="InterPro"/>
</dbReference>
<dbReference type="PANTHER" id="PTHR43615">
    <property type="entry name" value="PHOSPHOENOLPYRUVATE SYNTHASE-RELATED"/>
    <property type="match status" value="1"/>
</dbReference>
<dbReference type="STRING" id="1391654.AKJ09_02570"/>
<dbReference type="Pfam" id="PF00391">
    <property type="entry name" value="PEP-utilizers"/>
    <property type="match status" value="1"/>
</dbReference>
<evidence type="ECO:0000259" key="2">
    <source>
        <dbReference type="Pfam" id="PF01326"/>
    </source>
</evidence>
<feature type="domain" description="Pyruvate phosphate dikinase AMP/ATP-binding" evidence="2">
    <location>
        <begin position="37"/>
        <end position="331"/>
    </location>
</feature>
<dbReference type="SUPFAM" id="SSF56059">
    <property type="entry name" value="Glutathione synthetase ATP-binding domain-like"/>
    <property type="match status" value="1"/>
</dbReference>
<dbReference type="AlphaFoldDB" id="A0A0K1PRA2"/>
<gene>
    <name evidence="3" type="ORF">AKJ09_02570</name>
</gene>
<dbReference type="InterPro" id="IPR002192">
    <property type="entry name" value="PPDK_AMP/ATP-bd"/>
</dbReference>
<reference evidence="3 4" key="1">
    <citation type="submission" date="2015-08" db="EMBL/GenBank/DDBJ databases">
        <authorList>
            <person name="Babu N.S."/>
            <person name="Beckwith C.J."/>
            <person name="Beseler K.G."/>
            <person name="Brison A."/>
            <person name="Carone J.V."/>
            <person name="Caskin T.P."/>
            <person name="Diamond M."/>
            <person name="Durham M.E."/>
            <person name="Foxe J.M."/>
            <person name="Go M."/>
            <person name="Henderson B.A."/>
            <person name="Jones I.B."/>
            <person name="McGettigan J.A."/>
            <person name="Micheletti S.J."/>
            <person name="Nasrallah M.E."/>
            <person name="Ortiz D."/>
            <person name="Piller C.R."/>
            <person name="Privatt S.R."/>
            <person name="Schneider S.L."/>
            <person name="Sharp S."/>
            <person name="Smith T.C."/>
            <person name="Stanton J.D."/>
            <person name="Ullery H.E."/>
            <person name="Wilson R.J."/>
            <person name="Serrano M.G."/>
            <person name="Buck G."/>
            <person name="Lee V."/>
            <person name="Wang Y."/>
            <person name="Carvalho R."/>
            <person name="Voegtly L."/>
            <person name="Shi R."/>
            <person name="Duckworth R."/>
            <person name="Johnson A."/>
            <person name="Loviza R."/>
            <person name="Walstead R."/>
            <person name="Shah Z."/>
            <person name="Kiflezghi M."/>
            <person name="Wade K."/>
            <person name="Ball S.L."/>
            <person name="Bradley K.W."/>
            <person name="Asai D.J."/>
            <person name="Bowman C.A."/>
            <person name="Russell D.A."/>
            <person name="Pope W.H."/>
            <person name="Jacobs-Sera D."/>
            <person name="Hendrix R.W."/>
            <person name="Hatfull G.F."/>
        </authorList>
    </citation>
    <scope>NUCLEOTIDE SEQUENCE [LARGE SCALE GENOMIC DNA]</scope>
    <source>
        <strain evidence="3 4">DSM 27648</strain>
    </source>
</reference>
<dbReference type="InterPro" id="IPR013815">
    <property type="entry name" value="ATP_grasp_subdomain_1"/>
</dbReference>